<dbReference type="AlphaFoldDB" id="A0A9X0QX54"/>
<feature type="domain" description="ABC transporter" evidence="5">
    <location>
        <begin position="2"/>
        <end position="214"/>
    </location>
</feature>
<evidence type="ECO:0000256" key="3">
    <source>
        <dbReference type="ARBA" id="ARBA00022741"/>
    </source>
</evidence>
<dbReference type="SUPFAM" id="SSF52540">
    <property type="entry name" value="P-loop containing nucleoside triphosphate hydrolases"/>
    <property type="match status" value="1"/>
</dbReference>
<evidence type="ECO:0000313" key="6">
    <source>
        <dbReference type="EMBL" id="MBC4015454.1"/>
    </source>
</evidence>
<dbReference type="PANTHER" id="PTHR46743">
    <property type="entry name" value="TEICHOIC ACIDS EXPORT ATP-BINDING PROTEIN TAGH"/>
    <property type="match status" value="1"/>
</dbReference>
<organism evidence="6 7">
    <name type="scientific">Siccirubricoccus deserti</name>
    <dbReference type="NCBI Taxonomy" id="2013562"/>
    <lineage>
        <taxon>Bacteria</taxon>
        <taxon>Pseudomonadati</taxon>
        <taxon>Pseudomonadota</taxon>
        <taxon>Alphaproteobacteria</taxon>
        <taxon>Acetobacterales</taxon>
        <taxon>Roseomonadaceae</taxon>
        <taxon>Siccirubricoccus</taxon>
    </lineage>
</organism>
<keyword evidence="4 6" id="KW-0067">ATP-binding</keyword>
<dbReference type="InterPro" id="IPR003439">
    <property type="entry name" value="ABC_transporter-like_ATP-bd"/>
</dbReference>
<protein>
    <submittedName>
        <fullName evidence="6">ABC transporter ATP-binding protein</fullName>
    </submittedName>
</protein>
<dbReference type="InterPro" id="IPR050683">
    <property type="entry name" value="Bact_Polysacc_Export_ATP-bd"/>
</dbReference>
<dbReference type="RefSeq" id="WP_186770218.1">
    <property type="nucleotide sequence ID" value="NZ_JACOMF010000007.1"/>
</dbReference>
<dbReference type="PANTHER" id="PTHR46743:SF2">
    <property type="entry name" value="TEICHOIC ACIDS EXPORT ATP-BINDING PROTEIN TAGH"/>
    <property type="match status" value="1"/>
</dbReference>
<keyword evidence="2" id="KW-0813">Transport</keyword>
<evidence type="ECO:0000256" key="4">
    <source>
        <dbReference type="ARBA" id="ARBA00022840"/>
    </source>
</evidence>
<dbReference type="EMBL" id="JACOMF010000007">
    <property type="protein sequence ID" value="MBC4015454.1"/>
    <property type="molecule type" value="Genomic_DNA"/>
</dbReference>
<accession>A0A9X0QX54</accession>
<dbReference type="InterPro" id="IPR017871">
    <property type="entry name" value="ABC_transporter-like_CS"/>
</dbReference>
<evidence type="ECO:0000259" key="5">
    <source>
        <dbReference type="PROSITE" id="PS50893"/>
    </source>
</evidence>
<dbReference type="GO" id="GO:0016020">
    <property type="term" value="C:membrane"/>
    <property type="evidence" value="ECO:0007669"/>
    <property type="project" value="InterPro"/>
</dbReference>
<name>A0A9X0QX54_9PROT</name>
<dbReference type="Pfam" id="PF00005">
    <property type="entry name" value="ABC_tran"/>
    <property type="match status" value="1"/>
</dbReference>
<dbReference type="Gene3D" id="3.40.50.300">
    <property type="entry name" value="P-loop containing nucleotide triphosphate hydrolases"/>
    <property type="match status" value="1"/>
</dbReference>
<dbReference type="GO" id="GO:0016887">
    <property type="term" value="F:ATP hydrolysis activity"/>
    <property type="evidence" value="ECO:0007669"/>
    <property type="project" value="InterPro"/>
</dbReference>
<dbReference type="InterPro" id="IPR003593">
    <property type="entry name" value="AAA+_ATPase"/>
</dbReference>
<sequence>MIRLLDLHKSYKTHLGHRTVLSGLTTEFRRGEKIGILGRNGAGKTTLLRLIAGVEGPSSGRVERHMSVSWPLGFAGAMHYSISGADNARFIARIYGKPLDWTTGFVEDFSELGEYFRLPVRTYSSGMIMRLGFALSLAVDFDCYLVDEVIAVGDSRFGERCRQALAERHARSTLLLVSHQPETVRAFCSSAAVLHDGRLTRYDDLDEAIAIYRAA</sequence>
<proteinExistence type="inferred from homology"/>
<dbReference type="PROSITE" id="PS50893">
    <property type="entry name" value="ABC_TRANSPORTER_2"/>
    <property type="match status" value="1"/>
</dbReference>
<evidence type="ECO:0000256" key="1">
    <source>
        <dbReference type="ARBA" id="ARBA00005417"/>
    </source>
</evidence>
<dbReference type="PROSITE" id="PS00211">
    <property type="entry name" value="ABC_TRANSPORTER_1"/>
    <property type="match status" value="1"/>
</dbReference>
<dbReference type="GO" id="GO:0140359">
    <property type="term" value="F:ABC-type transporter activity"/>
    <property type="evidence" value="ECO:0007669"/>
    <property type="project" value="InterPro"/>
</dbReference>
<evidence type="ECO:0000313" key="7">
    <source>
        <dbReference type="Proteomes" id="UP000600101"/>
    </source>
</evidence>
<dbReference type="SMART" id="SM00382">
    <property type="entry name" value="AAA"/>
    <property type="match status" value="1"/>
</dbReference>
<dbReference type="InterPro" id="IPR027417">
    <property type="entry name" value="P-loop_NTPase"/>
</dbReference>
<comment type="similarity">
    <text evidence="1">Belongs to the ABC transporter superfamily.</text>
</comment>
<dbReference type="CDD" id="cd03220">
    <property type="entry name" value="ABC_KpsT_Wzt"/>
    <property type="match status" value="1"/>
</dbReference>
<dbReference type="GO" id="GO:0005524">
    <property type="term" value="F:ATP binding"/>
    <property type="evidence" value="ECO:0007669"/>
    <property type="project" value="UniProtKB-KW"/>
</dbReference>
<keyword evidence="7" id="KW-1185">Reference proteome</keyword>
<keyword evidence="3" id="KW-0547">Nucleotide-binding</keyword>
<evidence type="ECO:0000256" key="2">
    <source>
        <dbReference type="ARBA" id="ARBA00022448"/>
    </source>
</evidence>
<dbReference type="Proteomes" id="UP000600101">
    <property type="component" value="Unassembled WGS sequence"/>
</dbReference>
<reference evidence="6" key="1">
    <citation type="submission" date="2020-08" db="EMBL/GenBank/DDBJ databases">
        <authorList>
            <person name="Hu Y."/>
            <person name="Nguyen S.V."/>
            <person name="Li F."/>
            <person name="Fanning S."/>
        </authorList>
    </citation>
    <scope>NUCLEOTIDE SEQUENCE</scope>
    <source>
        <strain evidence="6">SYSU D8009</strain>
    </source>
</reference>
<gene>
    <name evidence="6" type="ORF">H7965_08940</name>
</gene>
<dbReference type="InterPro" id="IPR015860">
    <property type="entry name" value="ABC_transpr_TagH-like"/>
</dbReference>
<comment type="caution">
    <text evidence="6">The sequence shown here is derived from an EMBL/GenBank/DDBJ whole genome shotgun (WGS) entry which is preliminary data.</text>
</comment>